<evidence type="ECO:0000313" key="9">
    <source>
        <dbReference type="EMBL" id="RWY51006.1"/>
    </source>
</evidence>
<keyword evidence="3 6" id="KW-0812">Transmembrane</keyword>
<feature type="domain" description="ABC3 transporter permease C-terminal" evidence="7">
    <location>
        <begin position="689"/>
        <end position="798"/>
    </location>
</feature>
<organism evidence="9 10">
    <name type="scientific">Mucilaginibacter gilvus</name>
    <dbReference type="NCBI Taxonomy" id="2305909"/>
    <lineage>
        <taxon>Bacteria</taxon>
        <taxon>Pseudomonadati</taxon>
        <taxon>Bacteroidota</taxon>
        <taxon>Sphingobacteriia</taxon>
        <taxon>Sphingobacteriales</taxon>
        <taxon>Sphingobacteriaceae</taxon>
        <taxon>Mucilaginibacter</taxon>
    </lineage>
</organism>
<feature type="transmembrane region" description="Helical" evidence="6">
    <location>
        <begin position="772"/>
        <end position="795"/>
    </location>
</feature>
<dbReference type="InterPro" id="IPR003838">
    <property type="entry name" value="ABC3_permease_C"/>
</dbReference>
<accession>A0A444MMU6</accession>
<dbReference type="PANTHER" id="PTHR30572:SF18">
    <property type="entry name" value="ABC-TYPE MACROLIDE FAMILY EXPORT SYSTEM PERMEASE COMPONENT 2"/>
    <property type="match status" value="1"/>
</dbReference>
<keyword evidence="4 6" id="KW-1133">Transmembrane helix</keyword>
<keyword evidence="5 6" id="KW-0472">Membrane</keyword>
<feature type="transmembrane region" description="Helical" evidence="6">
    <location>
        <begin position="437"/>
        <end position="460"/>
    </location>
</feature>
<name>A0A444MMU6_9SPHI</name>
<dbReference type="PANTHER" id="PTHR30572">
    <property type="entry name" value="MEMBRANE COMPONENT OF TRANSPORTER-RELATED"/>
    <property type="match status" value="1"/>
</dbReference>
<evidence type="ECO:0000259" key="8">
    <source>
        <dbReference type="Pfam" id="PF12704"/>
    </source>
</evidence>
<feature type="transmembrane region" description="Helical" evidence="6">
    <location>
        <begin position="352"/>
        <end position="373"/>
    </location>
</feature>
<protein>
    <submittedName>
        <fullName evidence="9">ABC transporter permease</fullName>
    </submittedName>
</protein>
<dbReference type="GO" id="GO:0005886">
    <property type="term" value="C:plasma membrane"/>
    <property type="evidence" value="ECO:0007669"/>
    <property type="project" value="UniProtKB-SubCell"/>
</dbReference>
<dbReference type="InterPro" id="IPR050250">
    <property type="entry name" value="Macrolide_Exporter_MacB"/>
</dbReference>
<comment type="subcellular location">
    <subcellularLocation>
        <location evidence="1">Cell membrane</location>
        <topology evidence="1">Multi-pass membrane protein</topology>
    </subcellularLocation>
</comment>
<evidence type="ECO:0000256" key="2">
    <source>
        <dbReference type="ARBA" id="ARBA00022475"/>
    </source>
</evidence>
<keyword evidence="2" id="KW-1003">Cell membrane</keyword>
<feature type="domain" description="ABC3 transporter permease C-terminal" evidence="7">
    <location>
        <begin position="302"/>
        <end position="419"/>
    </location>
</feature>
<keyword evidence="10" id="KW-1185">Reference proteome</keyword>
<comment type="caution">
    <text evidence="9">The sequence shown here is derived from an EMBL/GenBank/DDBJ whole genome shotgun (WGS) entry which is preliminary data.</text>
</comment>
<gene>
    <name evidence="9" type="ORF">EPL05_13115</name>
</gene>
<evidence type="ECO:0000256" key="6">
    <source>
        <dbReference type="SAM" id="Phobius"/>
    </source>
</evidence>
<feature type="transmembrane region" description="Helical" evidence="6">
    <location>
        <begin position="299"/>
        <end position="319"/>
    </location>
</feature>
<feature type="transmembrane region" description="Helical" evidence="6">
    <location>
        <begin position="393"/>
        <end position="417"/>
    </location>
</feature>
<dbReference type="Proteomes" id="UP000286701">
    <property type="component" value="Unassembled WGS sequence"/>
</dbReference>
<evidence type="ECO:0000256" key="3">
    <source>
        <dbReference type="ARBA" id="ARBA00022692"/>
    </source>
</evidence>
<dbReference type="AlphaFoldDB" id="A0A444MMU6"/>
<feature type="transmembrane region" description="Helical" evidence="6">
    <location>
        <begin position="690"/>
        <end position="711"/>
    </location>
</feature>
<feature type="transmembrane region" description="Helical" evidence="6">
    <location>
        <begin position="738"/>
        <end position="757"/>
    </location>
</feature>
<feature type="transmembrane region" description="Helical" evidence="6">
    <location>
        <begin position="26"/>
        <end position="48"/>
    </location>
</feature>
<dbReference type="Pfam" id="PF02687">
    <property type="entry name" value="FtsX"/>
    <property type="match status" value="2"/>
</dbReference>
<evidence type="ECO:0000256" key="5">
    <source>
        <dbReference type="ARBA" id="ARBA00023136"/>
    </source>
</evidence>
<dbReference type="GO" id="GO:0022857">
    <property type="term" value="F:transmembrane transporter activity"/>
    <property type="evidence" value="ECO:0007669"/>
    <property type="project" value="TreeGrafter"/>
</dbReference>
<dbReference type="Pfam" id="PF12704">
    <property type="entry name" value="MacB_PCD"/>
    <property type="match status" value="1"/>
</dbReference>
<evidence type="ECO:0000256" key="4">
    <source>
        <dbReference type="ARBA" id="ARBA00022989"/>
    </source>
</evidence>
<evidence type="ECO:0000256" key="1">
    <source>
        <dbReference type="ARBA" id="ARBA00004651"/>
    </source>
</evidence>
<sequence>MNAPSHDQNLFKTAWRNVYRQKSYTLINIIGLGSGIAVCLIIFVLIQFHTSFDDFHTKKDRIYRLLTEYHHSDSKDIFYGSGVPRAVPQGIKTDLPDIEQVVPFYHQEDEQIQVLNAEGQIVKKFKEASGVVATTPAFFKIFDFPFLQGDAATALKEPNSVLLTKETADKYFGDWKTAMGKTIKWNNKDVLKVTGILATMPTNTDFQFKVVISMGTGSIAYLMKSTDWDSTGSYFNCFVLLPPNVTETQLTARVRALVKKYHNRDNKDSEIAQPLSAIHYDNKAGNYSNKSITPQMINMLWLIAIFILVIACVNFINLATAQAVNRAKEVGIRKVLGGNRGQLQTQFLTETLVIVLISLVLSVVISLIAIPVIGKIMDLPLAAGMLLNLNVALFMVALTVGVTLVAGFYPSIVLSGFNPINALKSKLASKVPKGISLRHALVVFQFVIAQGLIICTFIIVKQMNYFTHQSMGFAKDAIVNVPFPSDSLSISKLEYVKKRMTDLTGVEQLSFSSNIPAGEDANWTMFTFENAPTQVDFYSIIKSADEQYLPTYKLQLAAGRNLAASDTIKEFLVNEALTQKLGIVNPKDALNKRIQLGKFAKGIIVGVLKNYHNRSFKDDYAPLLLTTYKKDYAITNVKLSGANIAGSLKGIEKIWNEVYPDYAFQYEFLNDKIASFYKQESQLSQIYKCFAVIAILLSCLGLYGLASFMAVQRIKEVGIRKVLGASVSGIVYLFSKEFVVLIVIGFAIASPITWYLMDKWLQDYTYKITIQWQIFAMAGGMAVCIALATVSFQLIKAALVNPVKSLRSE</sequence>
<reference evidence="9 10" key="1">
    <citation type="submission" date="2019-01" db="EMBL/GenBank/DDBJ databases">
        <title>Mucilaginibacter antarcticum sp. nov., isolated from antarctic soil.</title>
        <authorList>
            <person name="Yan Y.-Q."/>
            <person name="Du Z.-J."/>
        </authorList>
    </citation>
    <scope>NUCLEOTIDE SEQUENCE [LARGE SCALE GENOMIC DNA]</scope>
    <source>
        <strain evidence="9 10">F01003</strain>
    </source>
</reference>
<dbReference type="InterPro" id="IPR025857">
    <property type="entry name" value="MacB_PCD"/>
</dbReference>
<dbReference type="EMBL" id="SBIW01000006">
    <property type="protein sequence ID" value="RWY51006.1"/>
    <property type="molecule type" value="Genomic_DNA"/>
</dbReference>
<evidence type="ECO:0000259" key="7">
    <source>
        <dbReference type="Pfam" id="PF02687"/>
    </source>
</evidence>
<evidence type="ECO:0000313" key="10">
    <source>
        <dbReference type="Proteomes" id="UP000286701"/>
    </source>
</evidence>
<dbReference type="OrthoDB" id="1451596at2"/>
<proteinExistence type="predicted"/>
<feature type="domain" description="MacB-like periplasmic core" evidence="8">
    <location>
        <begin position="25"/>
        <end position="257"/>
    </location>
</feature>